<dbReference type="NCBIfam" id="NF033828">
    <property type="entry name" value="entry_exc2_fam"/>
    <property type="match status" value="1"/>
</dbReference>
<organism evidence="2">
    <name type="scientific">Salmonella enterica</name>
    <name type="common">Salmonella choleraesuis</name>
    <dbReference type="NCBI Taxonomy" id="28901"/>
    <lineage>
        <taxon>Bacteria</taxon>
        <taxon>Pseudomonadati</taxon>
        <taxon>Pseudomonadota</taxon>
        <taxon>Gammaproteobacteria</taxon>
        <taxon>Enterobacterales</taxon>
        <taxon>Enterobacteriaceae</taxon>
        <taxon>Salmonella</taxon>
    </lineage>
</organism>
<keyword evidence="1" id="KW-0732">Signal</keyword>
<comment type="caution">
    <text evidence="2">The sequence shown here is derived from an EMBL/GenBank/DDBJ whole genome shotgun (WGS) entry which is preliminary data.</text>
</comment>
<dbReference type="PROSITE" id="PS51257">
    <property type="entry name" value="PROKAR_LIPOPROTEIN"/>
    <property type="match status" value="1"/>
</dbReference>
<reference evidence="2" key="2">
    <citation type="submission" date="2020-02" db="EMBL/GenBank/DDBJ databases">
        <authorList>
            <consortium name="NCBI Pathogen Detection Project"/>
        </authorList>
    </citation>
    <scope>NUCLEOTIDE SEQUENCE</scope>
    <source>
        <strain evidence="2">MA.CK_98/00005752</strain>
    </source>
</reference>
<feature type="chain" id="PRO_5027797775" evidence="1">
    <location>
        <begin position="21"/>
        <end position="92"/>
    </location>
</feature>
<name>A0A760ABW9_SALER</name>
<sequence length="92" mass="10824">MKRHLHSLSLVLLAAATLTACTPKNSLERHTRHYVYASDDRSDPNFYTRKADTIRMMVPFFRQFRVMWLNKPDTKLTSIAEVFSEQEKTIYS</sequence>
<proteinExistence type="predicted"/>
<protein>
    <submittedName>
        <fullName evidence="2">Exc2 family lipoprotein</fullName>
    </submittedName>
</protein>
<keyword evidence="2" id="KW-0449">Lipoprotein</keyword>
<evidence type="ECO:0000313" key="2">
    <source>
        <dbReference type="EMBL" id="HAG2212085.1"/>
    </source>
</evidence>
<dbReference type="EMBL" id="DAAXQP010000012">
    <property type="protein sequence ID" value="HAG2212085.1"/>
    <property type="molecule type" value="Genomic_DNA"/>
</dbReference>
<gene>
    <name evidence="2" type="primary">exc2</name>
    <name evidence="2" type="ORF">G8V49_004407</name>
</gene>
<feature type="signal peptide" evidence="1">
    <location>
        <begin position="1"/>
        <end position="20"/>
    </location>
</feature>
<accession>A0A760ABW9</accession>
<reference evidence="2" key="1">
    <citation type="journal article" date="2018" name="Genome Biol.">
        <title>SKESA: strategic k-mer extension for scrupulous assemblies.</title>
        <authorList>
            <person name="Souvorov A."/>
            <person name="Agarwala R."/>
            <person name="Lipman D.J."/>
        </authorList>
    </citation>
    <scope>NUCLEOTIDE SEQUENCE</scope>
    <source>
        <strain evidence="2">MA.CK_98/00005752</strain>
    </source>
</reference>
<evidence type="ECO:0000256" key="1">
    <source>
        <dbReference type="SAM" id="SignalP"/>
    </source>
</evidence>
<dbReference type="AlphaFoldDB" id="A0A760ABW9"/>